<evidence type="ECO:0000313" key="6">
    <source>
        <dbReference type="Proteomes" id="UP001633002"/>
    </source>
</evidence>
<dbReference type="Proteomes" id="UP001633002">
    <property type="component" value="Unassembled WGS sequence"/>
</dbReference>
<dbReference type="InterPro" id="IPR036396">
    <property type="entry name" value="Cyt_P450_sf"/>
</dbReference>
<dbReference type="PRINTS" id="PR00385">
    <property type="entry name" value="P450"/>
</dbReference>
<dbReference type="EMBL" id="JBJQOH010000007">
    <property type="protein sequence ID" value="KAL3678928.1"/>
    <property type="molecule type" value="Genomic_DNA"/>
</dbReference>
<evidence type="ECO:0000256" key="3">
    <source>
        <dbReference type="PIRSR" id="PIRSR602401-1"/>
    </source>
</evidence>
<dbReference type="Gene3D" id="1.10.630.10">
    <property type="entry name" value="Cytochrome P450"/>
    <property type="match status" value="1"/>
</dbReference>
<sequence length="494" mass="55332">MEAVGFAAADTSSKADAAILLPSFLIGGTALLLFLYITQRQRRKSIHQDPRIPKGSEGWPLIGETFAFGNADPMRFALTRAKKYGSIFRSKILGTPSVIVTTSDAAKFVFGERNIFKASYPSTIATLVGKKSLTSCDPHRHPFLKRIVQGALLPETLRQEVGRIENFVNETLNSWGGKPIDLVKESRTFMLDVAMYFVFGITNLRGTAEAKVLVDMYRAIGKGMYVLPINLPGFTWYKALKAREKGCAYLKTIIEKTREESEKGFKQNTVLGAFVDCKDENGENLLDDEIIDVLIGTLFGAHDTTANALTWMLKHLSEHHDVLETLVAEQEEILKTKEPGQALTWEDYRRMHYTSQVISESLRLPTVLQFIAREPREDVEFKGFLIPRGWRVYVMITCIHLDPSNYPNPLAFDPSRFQAPPKAGTFLPFAAGAHVCPGSELARLVLSVFLHHLCTKFRWQSLQPDMGVQFNPFPSPKGGFSILLERKPNSGVQM</sequence>
<evidence type="ECO:0000256" key="1">
    <source>
        <dbReference type="ARBA" id="ARBA00022723"/>
    </source>
</evidence>
<dbReference type="PANTHER" id="PTHR24286:SF376">
    <property type="entry name" value="ABSCISIC ACID 8'-HYDROXYLASE 4"/>
    <property type="match status" value="1"/>
</dbReference>
<feature type="binding site" description="axial binding residue" evidence="3">
    <location>
        <position position="436"/>
    </location>
    <ligand>
        <name>heme</name>
        <dbReference type="ChEBI" id="CHEBI:30413"/>
    </ligand>
    <ligandPart>
        <name>Fe</name>
        <dbReference type="ChEBI" id="CHEBI:18248"/>
    </ligandPart>
</feature>
<dbReference type="GO" id="GO:0046872">
    <property type="term" value="F:metal ion binding"/>
    <property type="evidence" value="ECO:0007669"/>
    <property type="project" value="UniProtKB-KW"/>
</dbReference>
<name>A0ABD3GIA7_9MARC</name>
<keyword evidence="4" id="KW-0812">Transmembrane</keyword>
<dbReference type="InterPro" id="IPR002401">
    <property type="entry name" value="Cyt_P450_E_grp-I"/>
</dbReference>
<protein>
    <recommendedName>
        <fullName evidence="7">Cytochrome P450</fullName>
    </recommendedName>
</protein>
<feature type="transmembrane region" description="Helical" evidence="4">
    <location>
        <begin position="17"/>
        <end position="37"/>
    </location>
</feature>
<organism evidence="5 6">
    <name type="scientific">Riccia sorocarpa</name>
    <dbReference type="NCBI Taxonomy" id="122646"/>
    <lineage>
        <taxon>Eukaryota</taxon>
        <taxon>Viridiplantae</taxon>
        <taxon>Streptophyta</taxon>
        <taxon>Embryophyta</taxon>
        <taxon>Marchantiophyta</taxon>
        <taxon>Marchantiopsida</taxon>
        <taxon>Marchantiidae</taxon>
        <taxon>Marchantiales</taxon>
        <taxon>Ricciaceae</taxon>
        <taxon>Riccia</taxon>
    </lineage>
</organism>
<gene>
    <name evidence="5" type="ORF">R1sor_021884</name>
</gene>
<evidence type="ECO:0000256" key="4">
    <source>
        <dbReference type="SAM" id="Phobius"/>
    </source>
</evidence>
<dbReference type="PRINTS" id="PR00463">
    <property type="entry name" value="EP450I"/>
</dbReference>
<dbReference type="InterPro" id="IPR001128">
    <property type="entry name" value="Cyt_P450"/>
</dbReference>
<proteinExistence type="predicted"/>
<dbReference type="SUPFAM" id="SSF48264">
    <property type="entry name" value="Cytochrome P450"/>
    <property type="match status" value="1"/>
</dbReference>
<accession>A0ABD3GIA7</accession>
<keyword evidence="3" id="KW-0349">Heme</keyword>
<evidence type="ECO:0008006" key="7">
    <source>
        <dbReference type="Google" id="ProtNLM"/>
    </source>
</evidence>
<dbReference type="CDD" id="cd11043">
    <property type="entry name" value="CYP90-like"/>
    <property type="match status" value="1"/>
</dbReference>
<keyword evidence="2 3" id="KW-0408">Iron</keyword>
<reference evidence="5 6" key="1">
    <citation type="submission" date="2024-09" db="EMBL/GenBank/DDBJ databases">
        <title>Chromosome-scale assembly of Riccia sorocarpa.</title>
        <authorList>
            <person name="Paukszto L."/>
        </authorList>
    </citation>
    <scope>NUCLEOTIDE SEQUENCE [LARGE SCALE GENOMIC DNA]</scope>
    <source>
        <strain evidence="5">LP-2024</strain>
        <tissue evidence="5">Aerial parts of the thallus</tissue>
    </source>
</reference>
<dbReference type="Pfam" id="PF00067">
    <property type="entry name" value="p450"/>
    <property type="match status" value="1"/>
</dbReference>
<keyword evidence="4" id="KW-0472">Membrane</keyword>
<comment type="cofactor">
    <cofactor evidence="3">
        <name>heme</name>
        <dbReference type="ChEBI" id="CHEBI:30413"/>
    </cofactor>
</comment>
<dbReference type="AlphaFoldDB" id="A0ABD3GIA7"/>
<dbReference type="PANTHER" id="PTHR24286">
    <property type="entry name" value="CYTOCHROME P450 26"/>
    <property type="match status" value="1"/>
</dbReference>
<keyword evidence="1 3" id="KW-0479">Metal-binding</keyword>
<evidence type="ECO:0000256" key="2">
    <source>
        <dbReference type="ARBA" id="ARBA00023004"/>
    </source>
</evidence>
<evidence type="ECO:0000313" key="5">
    <source>
        <dbReference type="EMBL" id="KAL3678928.1"/>
    </source>
</evidence>
<keyword evidence="6" id="KW-1185">Reference proteome</keyword>
<keyword evidence="4" id="KW-1133">Transmembrane helix</keyword>
<comment type="caution">
    <text evidence="5">The sequence shown here is derived from an EMBL/GenBank/DDBJ whole genome shotgun (WGS) entry which is preliminary data.</text>
</comment>